<reference evidence="1 2" key="1">
    <citation type="submission" date="2014-04" db="EMBL/GenBank/DDBJ databases">
        <authorList>
            <consortium name="DOE Joint Genome Institute"/>
            <person name="Kuo A."/>
            <person name="Kohler A."/>
            <person name="Nagy L.G."/>
            <person name="Floudas D."/>
            <person name="Copeland A."/>
            <person name="Barry K.W."/>
            <person name="Cichocki N."/>
            <person name="Veneault-Fourrey C."/>
            <person name="LaButti K."/>
            <person name="Lindquist E.A."/>
            <person name="Lipzen A."/>
            <person name="Lundell T."/>
            <person name="Morin E."/>
            <person name="Murat C."/>
            <person name="Sun H."/>
            <person name="Tunlid A."/>
            <person name="Henrissat B."/>
            <person name="Grigoriev I.V."/>
            <person name="Hibbett D.S."/>
            <person name="Martin F."/>
            <person name="Nordberg H.P."/>
            <person name="Cantor M.N."/>
            <person name="Hua S.X."/>
        </authorList>
    </citation>
    <scope>NUCLEOTIDE SEQUENCE [LARGE SCALE GENOMIC DNA]</scope>
    <source>
        <strain evidence="1 2">LaAM-08-1</strain>
    </source>
</reference>
<dbReference type="AlphaFoldDB" id="A0A0C9Y3Q3"/>
<dbReference type="EMBL" id="KN838588">
    <property type="protein sequence ID" value="KIK02748.1"/>
    <property type="molecule type" value="Genomic_DNA"/>
</dbReference>
<evidence type="ECO:0000313" key="2">
    <source>
        <dbReference type="Proteomes" id="UP000054477"/>
    </source>
</evidence>
<name>A0A0C9Y3Q3_9AGAR</name>
<dbReference type="OrthoDB" id="2961253at2759"/>
<keyword evidence="2" id="KW-1185">Reference proteome</keyword>
<dbReference type="Proteomes" id="UP000054477">
    <property type="component" value="Unassembled WGS sequence"/>
</dbReference>
<gene>
    <name evidence="1" type="ORF">K443DRAFT_656675</name>
</gene>
<organism evidence="1 2">
    <name type="scientific">Laccaria amethystina LaAM-08-1</name>
    <dbReference type="NCBI Taxonomy" id="1095629"/>
    <lineage>
        <taxon>Eukaryota</taxon>
        <taxon>Fungi</taxon>
        <taxon>Dikarya</taxon>
        <taxon>Basidiomycota</taxon>
        <taxon>Agaricomycotina</taxon>
        <taxon>Agaricomycetes</taxon>
        <taxon>Agaricomycetidae</taxon>
        <taxon>Agaricales</taxon>
        <taxon>Agaricineae</taxon>
        <taxon>Hydnangiaceae</taxon>
        <taxon>Laccaria</taxon>
    </lineage>
</organism>
<sequence>MSHASFATIKAEETTFYSKFTITADFKSMWNPPKKIGYSQNNTTIPVTFNTNSNVSIPKFWSDPKGLTLLYDEVISGYTSFCGTICDGRIFLKTEKGPITIKGPIHGSPSEGQTFVGSGTWVQG</sequence>
<protein>
    <submittedName>
        <fullName evidence="1">Uncharacterized protein</fullName>
    </submittedName>
</protein>
<dbReference type="HOGENOM" id="CLU_2097064_0_0_1"/>
<accession>A0A0C9Y3Q3</accession>
<evidence type="ECO:0000313" key="1">
    <source>
        <dbReference type="EMBL" id="KIK02748.1"/>
    </source>
</evidence>
<reference evidence="2" key="2">
    <citation type="submission" date="2015-01" db="EMBL/GenBank/DDBJ databases">
        <title>Evolutionary Origins and Diversification of the Mycorrhizal Mutualists.</title>
        <authorList>
            <consortium name="DOE Joint Genome Institute"/>
            <consortium name="Mycorrhizal Genomics Consortium"/>
            <person name="Kohler A."/>
            <person name="Kuo A."/>
            <person name="Nagy L.G."/>
            <person name="Floudas D."/>
            <person name="Copeland A."/>
            <person name="Barry K.W."/>
            <person name="Cichocki N."/>
            <person name="Veneault-Fourrey C."/>
            <person name="LaButti K."/>
            <person name="Lindquist E.A."/>
            <person name="Lipzen A."/>
            <person name="Lundell T."/>
            <person name="Morin E."/>
            <person name="Murat C."/>
            <person name="Riley R."/>
            <person name="Ohm R."/>
            <person name="Sun H."/>
            <person name="Tunlid A."/>
            <person name="Henrissat B."/>
            <person name="Grigoriev I.V."/>
            <person name="Hibbett D.S."/>
            <person name="Martin F."/>
        </authorList>
    </citation>
    <scope>NUCLEOTIDE SEQUENCE [LARGE SCALE GENOMIC DNA]</scope>
    <source>
        <strain evidence="2">LaAM-08-1</strain>
    </source>
</reference>
<proteinExistence type="predicted"/>